<accession>A0ABT1TET2</accession>
<dbReference type="Gene3D" id="2.60.300.12">
    <property type="entry name" value="HesB-like domain"/>
    <property type="match status" value="1"/>
</dbReference>
<dbReference type="EMBL" id="JANIBJ010000008">
    <property type="protein sequence ID" value="MCQ8103592.1"/>
    <property type="molecule type" value="Genomic_DNA"/>
</dbReference>
<feature type="domain" description="Core" evidence="2">
    <location>
        <begin position="1"/>
        <end position="103"/>
    </location>
</feature>
<protein>
    <submittedName>
        <fullName evidence="3">Iron-sulfur cluster assembly accessory protein</fullName>
    </submittedName>
</protein>
<dbReference type="PANTHER" id="PTHR10072">
    <property type="entry name" value="IRON-SULFUR CLUSTER ASSEMBLY PROTEIN"/>
    <property type="match status" value="1"/>
</dbReference>
<reference evidence="3 4" key="1">
    <citation type="submission" date="2022-07" db="EMBL/GenBank/DDBJ databases">
        <title>Methylomonas rivi sp. nov., Methylomonas rosea sp. nov., Methylomonas aureus sp. nov. and Methylomonas subterranea sp. nov., four novel methanotrophs isolated from a freshwater creek and the deep terrestrial subsurface.</title>
        <authorList>
            <person name="Abin C."/>
            <person name="Sankaranarayanan K."/>
            <person name="Garner C."/>
            <person name="Sindelar R."/>
            <person name="Kotary K."/>
            <person name="Garner R."/>
            <person name="Barclay S."/>
            <person name="Lawson P."/>
            <person name="Krumholz L."/>
        </authorList>
    </citation>
    <scope>NUCLEOTIDE SEQUENCE [LARGE SCALE GENOMIC DNA]</scope>
    <source>
        <strain evidence="3 4">SURF-2</strain>
    </source>
</reference>
<sequence length="107" mass="11834">MSITVTERAAKQIRKQLHLRGSGLGLRLGVKPAGCSGYAYVLDYADQQAEDEIVFDQFDVKVLVKQTDLDKLNGIELDYAREGFNEAFKFNNPNVKGICGCGESFTV</sequence>
<dbReference type="Pfam" id="PF01521">
    <property type="entry name" value="Fe-S_biosyn"/>
    <property type="match status" value="1"/>
</dbReference>
<dbReference type="PROSITE" id="PS01152">
    <property type="entry name" value="HESB"/>
    <property type="match status" value="1"/>
</dbReference>
<evidence type="ECO:0000313" key="3">
    <source>
        <dbReference type="EMBL" id="MCQ8103592.1"/>
    </source>
</evidence>
<comment type="similarity">
    <text evidence="1">Belongs to the HesB/IscA family.</text>
</comment>
<dbReference type="InterPro" id="IPR000361">
    <property type="entry name" value="ATAP_core_dom"/>
</dbReference>
<dbReference type="NCBIfam" id="TIGR00049">
    <property type="entry name" value="iron-sulfur cluster assembly accessory protein"/>
    <property type="match status" value="1"/>
</dbReference>
<dbReference type="SUPFAM" id="SSF89360">
    <property type="entry name" value="HesB-like domain"/>
    <property type="match status" value="1"/>
</dbReference>
<dbReference type="InterPro" id="IPR017870">
    <property type="entry name" value="FeS_cluster_insertion_CS"/>
</dbReference>
<dbReference type="RefSeq" id="WP_256601301.1">
    <property type="nucleotide sequence ID" value="NZ_JANIBJ010000008.1"/>
</dbReference>
<dbReference type="InterPro" id="IPR035903">
    <property type="entry name" value="HesB-like_dom_sf"/>
</dbReference>
<dbReference type="InterPro" id="IPR050322">
    <property type="entry name" value="Fe-S_cluster_asmbl/transfer"/>
</dbReference>
<keyword evidence="4" id="KW-1185">Reference proteome</keyword>
<evidence type="ECO:0000313" key="4">
    <source>
        <dbReference type="Proteomes" id="UP001524499"/>
    </source>
</evidence>
<dbReference type="PANTHER" id="PTHR10072:SF41">
    <property type="entry name" value="IRON-SULFUR CLUSTER ASSEMBLY 1 HOMOLOG, MITOCHONDRIAL"/>
    <property type="match status" value="1"/>
</dbReference>
<name>A0ABT1TET2_9GAMM</name>
<gene>
    <name evidence="3" type="ORF">NP590_05710</name>
</gene>
<organism evidence="3 4">
    <name type="scientific">Methylomonas subterranea</name>
    <dbReference type="NCBI Taxonomy" id="2952225"/>
    <lineage>
        <taxon>Bacteria</taxon>
        <taxon>Pseudomonadati</taxon>
        <taxon>Pseudomonadota</taxon>
        <taxon>Gammaproteobacteria</taxon>
        <taxon>Methylococcales</taxon>
        <taxon>Methylococcaceae</taxon>
        <taxon>Methylomonas</taxon>
    </lineage>
</organism>
<evidence type="ECO:0000256" key="1">
    <source>
        <dbReference type="ARBA" id="ARBA00006718"/>
    </source>
</evidence>
<proteinExistence type="inferred from homology"/>
<dbReference type="InterPro" id="IPR016092">
    <property type="entry name" value="ATAP"/>
</dbReference>
<comment type="caution">
    <text evidence="3">The sequence shown here is derived from an EMBL/GenBank/DDBJ whole genome shotgun (WGS) entry which is preliminary data.</text>
</comment>
<dbReference type="Proteomes" id="UP001524499">
    <property type="component" value="Unassembled WGS sequence"/>
</dbReference>
<evidence type="ECO:0000259" key="2">
    <source>
        <dbReference type="Pfam" id="PF01521"/>
    </source>
</evidence>